<dbReference type="Proteomes" id="UP000247612">
    <property type="component" value="Unassembled WGS sequence"/>
</dbReference>
<dbReference type="PROSITE" id="PS52050">
    <property type="entry name" value="WYL"/>
    <property type="match status" value="1"/>
</dbReference>
<name>A0A318KFA7_9FIRM</name>
<accession>A0A318KFA7</accession>
<dbReference type="STRING" id="1034346.GCA_000313565_01734"/>
<dbReference type="RefSeq" id="WP_022938039.1">
    <property type="nucleotide sequence ID" value="NZ_CABKRQ010000004.1"/>
</dbReference>
<sequence>MSEYSELIKHFEPLREYMRDFYVYGFKGREDFKGKSLRSYDNERRRIESYLGDTMAFRQEKNGKKVFLSVDSSEIYENPFYRVFKAKSFTRNDIMLHFYLLDLLQNDTAMSASELESAIADQYMSFFEKPVLLDVSTIRKKLQEYEQLGLLQSKMIGKKKVYMRTDSMINPAPAVDAVRYFSEVSPLGVIGSTLLDRINEPSIALGFKHHYIVHALESEVCYALLEAIHHHQRIEAVCYTGRAQNIKHSLIPLKILISVQGGRQYVCAYNTLKHRFMSIRLDNIQSIAVCEYSVQFEHALKQLNHLLEHTWGVSFKDGRRLEHLEMILEIQPYEQYILHRVEREGRMGKLEAVSDTLYKFSIDLYDAMEMLPWIRTFIGRIVKLECDNPLVTATFYKDFNLMLNMNGVDTSAVQ</sequence>
<evidence type="ECO:0000313" key="2">
    <source>
        <dbReference type="Proteomes" id="UP000247612"/>
    </source>
</evidence>
<proteinExistence type="predicted"/>
<dbReference type="OrthoDB" id="9814277at2"/>
<gene>
    <name evidence="1" type="ORF">DES51_1168</name>
</gene>
<dbReference type="EMBL" id="QJKH01000016">
    <property type="protein sequence ID" value="PXX75918.1"/>
    <property type="molecule type" value="Genomic_DNA"/>
</dbReference>
<organism evidence="1 2">
    <name type="scientific">Dielma fastidiosa</name>
    <dbReference type="NCBI Taxonomy" id="1034346"/>
    <lineage>
        <taxon>Bacteria</taxon>
        <taxon>Bacillati</taxon>
        <taxon>Bacillota</taxon>
        <taxon>Erysipelotrichia</taxon>
        <taxon>Erysipelotrichales</taxon>
        <taxon>Erysipelotrichaceae</taxon>
        <taxon>Dielma</taxon>
    </lineage>
</organism>
<keyword evidence="2" id="KW-1185">Reference proteome</keyword>
<comment type="caution">
    <text evidence="1">The sequence shown here is derived from an EMBL/GenBank/DDBJ whole genome shotgun (WGS) entry which is preliminary data.</text>
</comment>
<reference evidence="1 2" key="1">
    <citation type="submission" date="2018-05" db="EMBL/GenBank/DDBJ databases">
        <title>Genomic Encyclopedia of Type Strains, Phase IV (KMG-IV): sequencing the most valuable type-strain genomes for metagenomic binning, comparative biology and taxonomic classification.</title>
        <authorList>
            <person name="Goeker M."/>
        </authorList>
    </citation>
    <scope>NUCLEOTIDE SEQUENCE [LARGE SCALE GENOMIC DNA]</scope>
    <source>
        <strain evidence="1 2">JC118</strain>
    </source>
</reference>
<evidence type="ECO:0000313" key="1">
    <source>
        <dbReference type="EMBL" id="PXX75918.1"/>
    </source>
</evidence>
<dbReference type="AlphaFoldDB" id="A0A318KFA7"/>
<protein>
    <submittedName>
        <fullName evidence="1">WYL domain-containing protein</fullName>
    </submittedName>
</protein>